<keyword evidence="8" id="KW-1185">Reference proteome</keyword>
<organism evidence="7 8">
    <name type="scientific">Phaeodactylibacter luteus</name>
    <dbReference type="NCBI Taxonomy" id="1564516"/>
    <lineage>
        <taxon>Bacteria</taxon>
        <taxon>Pseudomonadati</taxon>
        <taxon>Bacteroidota</taxon>
        <taxon>Saprospiria</taxon>
        <taxon>Saprospirales</taxon>
        <taxon>Haliscomenobacteraceae</taxon>
        <taxon>Phaeodactylibacter</taxon>
    </lineage>
</organism>
<reference evidence="7 8" key="1">
    <citation type="submission" date="2019-08" db="EMBL/GenBank/DDBJ databases">
        <title>Genome of Phaeodactylibacter luteus.</title>
        <authorList>
            <person name="Bowman J.P."/>
        </authorList>
    </citation>
    <scope>NUCLEOTIDE SEQUENCE [LARGE SCALE GENOMIC DNA]</scope>
    <source>
        <strain evidence="7 8">KCTC 42180</strain>
    </source>
</reference>
<keyword evidence="2" id="KW-0201">Cytochrome c-type biogenesis</keyword>
<feature type="signal peptide" evidence="5">
    <location>
        <begin position="1"/>
        <end position="18"/>
    </location>
</feature>
<keyword evidence="3" id="KW-1015">Disulfide bond</keyword>
<dbReference type="GO" id="GO:0017004">
    <property type="term" value="P:cytochrome complex assembly"/>
    <property type="evidence" value="ECO:0007669"/>
    <property type="project" value="UniProtKB-KW"/>
</dbReference>
<accession>A0A5C6S2J9</accession>
<evidence type="ECO:0000313" key="8">
    <source>
        <dbReference type="Proteomes" id="UP000321580"/>
    </source>
</evidence>
<comment type="subcellular location">
    <subcellularLocation>
        <location evidence="1">Cell envelope</location>
    </subcellularLocation>
</comment>
<dbReference type="RefSeq" id="WP_147165725.1">
    <property type="nucleotide sequence ID" value="NZ_VOOR01000003.1"/>
</dbReference>
<protein>
    <recommendedName>
        <fullName evidence="6">Thioredoxin-like fold domain-containing protein</fullName>
    </recommendedName>
</protein>
<dbReference type="InterPro" id="IPR050553">
    <property type="entry name" value="Thioredoxin_ResA/DsbE_sf"/>
</dbReference>
<feature type="chain" id="PRO_5022988668" description="Thioredoxin-like fold domain-containing protein" evidence="5">
    <location>
        <begin position="19"/>
        <end position="147"/>
    </location>
</feature>
<dbReference type="InterPro" id="IPR012336">
    <property type="entry name" value="Thioredoxin-like_fold"/>
</dbReference>
<dbReference type="GO" id="GO:0030313">
    <property type="term" value="C:cell envelope"/>
    <property type="evidence" value="ECO:0007669"/>
    <property type="project" value="UniProtKB-SubCell"/>
</dbReference>
<dbReference type="PANTHER" id="PTHR42852">
    <property type="entry name" value="THIOL:DISULFIDE INTERCHANGE PROTEIN DSBE"/>
    <property type="match status" value="1"/>
</dbReference>
<feature type="domain" description="Thioredoxin-like fold" evidence="6">
    <location>
        <begin position="33"/>
        <end position="123"/>
    </location>
</feature>
<dbReference type="Gene3D" id="3.40.30.10">
    <property type="entry name" value="Glutaredoxin"/>
    <property type="match status" value="1"/>
</dbReference>
<comment type="caution">
    <text evidence="7">The sequence shown here is derived from an EMBL/GenBank/DDBJ whole genome shotgun (WGS) entry which is preliminary data.</text>
</comment>
<evidence type="ECO:0000259" key="6">
    <source>
        <dbReference type="Pfam" id="PF13905"/>
    </source>
</evidence>
<dbReference type="InterPro" id="IPR036249">
    <property type="entry name" value="Thioredoxin-like_sf"/>
</dbReference>
<dbReference type="Pfam" id="PF13905">
    <property type="entry name" value="Thioredoxin_8"/>
    <property type="match status" value="1"/>
</dbReference>
<evidence type="ECO:0000256" key="2">
    <source>
        <dbReference type="ARBA" id="ARBA00022748"/>
    </source>
</evidence>
<evidence type="ECO:0000256" key="4">
    <source>
        <dbReference type="ARBA" id="ARBA00023284"/>
    </source>
</evidence>
<keyword evidence="5" id="KW-0732">Signal</keyword>
<proteinExistence type="predicted"/>
<evidence type="ECO:0000256" key="1">
    <source>
        <dbReference type="ARBA" id="ARBA00004196"/>
    </source>
</evidence>
<evidence type="ECO:0000256" key="3">
    <source>
        <dbReference type="ARBA" id="ARBA00023157"/>
    </source>
</evidence>
<dbReference type="Proteomes" id="UP000321580">
    <property type="component" value="Unassembled WGS sequence"/>
</dbReference>
<name>A0A5C6S2J9_9BACT</name>
<gene>
    <name evidence="7" type="ORF">FRY97_01890</name>
</gene>
<keyword evidence="4" id="KW-0676">Redox-active center</keyword>
<dbReference type="EMBL" id="VOOR01000003">
    <property type="protein sequence ID" value="TXB68839.1"/>
    <property type="molecule type" value="Genomic_DNA"/>
</dbReference>
<dbReference type="SUPFAM" id="SSF52833">
    <property type="entry name" value="Thioredoxin-like"/>
    <property type="match status" value="1"/>
</dbReference>
<dbReference type="PANTHER" id="PTHR42852:SF6">
    <property type="entry name" value="THIOL:DISULFIDE INTERCHANGE PROTEIN DSBE"/>
    <property type="match status" value="1"/>
</dbReference>
<dbReference type="AlphaFoldDB" id="A0A5C6S2J9"/>
<evidence type="ECO:0000256" key="5">
    <source>
        <dbReference type="SAM" id="SignalP"/>
    </source>
</evidence>
<dbReference type="OrthoDB" id="710833at2"/>
<evidence type="ECO:0000313" key="7">
    <source>
        <dbReference type="EMBL" id="TXB68839.1"/>
    </source>
</evidence>
<sequence length="147" mass="16838">MRYTFLLSALLSAPMLFGQNALPDSLWQGRPATLLFFTHTWCAPCWAAYEPLRAAEQSCPEQLSVWALHLDTEQKDWLKIANRKGVSAPLRHSWEAGRNQAWADALGYPGIPFFVLLDASGNVQKRWLGARMRKLRRTLRKACRPER</sequence>